<dbReference type="InterPro" id="IPR002475">
    <property type="entry name" value="Bcl2-like"/>
</dbReference>
<proteinExistence type="predicted"/>
<dbReference type="Gene3D" id="1.10.437.10">
    <property type="entry name" value="Blc2-like"/>
    <property type="match status" value="1"/>
</dbReference>
<comment type="caution">
    <text evidence="2">The sequence shown here is derived from an EMBL/GenBank/DDBJ whole genome shotgun (WGS) entry which is preliminary data.</text>
</comment>
<dbReference type="Proteomes" id="UP001482620">
    <property type="component" value="Unassembled WGS sequence"/>
</dbReference>
<evidence type="ECO:0008006" key="4">
    <source>
        <dbReference type="Google" id="ProtNLM"/>
    </source>
</evidence>
<dbReference type="SUPFAM" id="SSF56854">
    <property type="entry name" value="Bcl-2 inhibitors of programmed cell death"/>
    <property type="match status" value="1"/>
</dbReference>
<dbReference type="PANTHER" id="PTHR36466">
    <property type="entry name" value="BCL-2-LIKE PROTEIN 15"/>
    <property type="match status" value="1"/>
</dbReference>
<evidence type="ECO:0000256" key="1">
    <source>
        <dbReference type="ARBA" id="ARBA00022703"/>
    </source>
</evidence>
<organism evidence="2 3">
    <name type="scientific">Ilyodon furcidens</name>
    <name type="common">goldbreast splitfin</name>
    <dbReference type="NCBI Taxonomy" id="33524"/>
    <lineage>
        <taxon>Eukaryota</taxon>
        <taxon>Metazoa</taxon>
        <taxon>Chordata</taxon>
        <taxon>Craniata</taxon>
        <taxon>Vertebrata</taxon>
        <taxon>Euteleostomi</taxon>
        <taxon>Actinopterygii</taxon>
        <taxon>Neopterygii</taxon>
        <taxon>Teleostei</taxon>
        <taxon>Neoteleostei</taxon>
        <taxon>Acanthomorphata</taxon>
        <taxon>Ovalentaria</taxon>
        <taxon>Atherinomorphae</taxon>
        <taxon>Cyprinodontiformes</taxon>
        <taxon>Goodeidae</taxon>
        <taxon>Ilyodon</taxon>
    </lineage>
</organism>
<sequence>MERKWFLDGPAVDAHSSNSERFWRRKERRPVLVRLRLLLLLFDFSQPAMAPNQVSVESQTELVIYYLLAEENEIESRMLNASNLECDGIGKTDHSADYKNDSFDPVLIADKLRSVADAMSDDAMLRAALADLKQAAAEEALDAAFRQCVETLCESHASKGAEVAPEMQLIRASVAFGLYVKKISPDLKDKVQGALTNFLNRHVGTWVFKQGGWDKVPVSS</sequence>
<keyword evidence="3" id="KW-1185">Reference proteome</keyword>
<reference evidence="2 3" key="1">
    <citation type="submission" date="2021-06" db="EMBL/GenBank/DDBJ databases">
        <authorList>
            <person name="Palmer J.M."/>
        </authorList>
    </citation>
    <scope>NUCLEOTIDE SEQUENCE [LARGE SCALE GENOMIC DNA]</scope>
    <source>
        <strain evidence="3">if_2019</strain>
        <tissue evidence="2">Muscle</tissue>
    </source>
</reference>
<dbReference type="EMBL" id="JAHRIQ010093329">
    <property type="protein sequence ID" value="MEQ2251285.1"/>
    <property type="molecule type" value="Genomic_DNA"/>
</dbReference>
<dbReference type="InterPro" id="IPR033543">
    <property type="entry name" value="BCL2L15"/>
</dbReference>
<keyword evidence="1" id="KW-0053">Apoptosis</keyword>
<dbReference type="InterPro" id="IPR036834">
    <property type="entry name" value="Bcl-2-like_sf"/>
</dbReference>
<evidence type="ECO:0000313" key="3">
    <source>
        <dbReference type="Proteomes" id="UP001482620"/>
    </source>
</evidence>
<protein>
    <recommendedName>
        <fullName evidence="4">Bcl-2-like protein 15</fullName>
    </recommendedName>
</protein>
<evidence type="ECO:0000313" key="2">
    <source>
        <dbReference type="EMBL" id="MEQ2251285.1"/>
    </source>
</evidence>
<accession>A0ABV0V3Q7</accession>
<gene>
    <name evidence="2" type="ORF">ILYODFUR_009312</name>
</gene>
<dbReference type="PROSITE" id="PS50062">
    <property type="entry name" value="BCL2_FAMILY"/>
    <property type="match status" value="1"/>
</dbReference>
<name>A0ABV0V3Q7_9TELE</name>
<dbReference type="PANTHER" id="PTHR36466:SF1">
    <property type="entry name" value="BCL-2-LIKE PROTEIN 15"/>
    <property type="match status" value="1"/>
</dbReference>